<dbReference type="EMBL" id="KB095959">
    <property type="protein sequence ID" value="ESO09477.1"/>
    <property type="molecule type" value="Genomic_DNA"/>
</dbReference>
<dbReference type="KEGG" id="hro:HELRODRAFT_150382"/>
<evidence type="ECO:0000256" key="1">
    <source>
        <dbReference type="ARBA" id="ARBA00012770"/>
    </source>
</evidence>
<evidence type="ECO:0000259" key="8">
    <source>
        <dbReference type="PROSITE" id="PS51614"/>
    </source>
</evidence>
<dbReference type="STRING" id="6412.T1EKF4"/>
<dbReference type="SUPFAM" id="SSF53335">
    <property type="entry name" value="S-adenosyl-L-methionine-dependent methyltransferases"/>
    <property type="match status" value="1"/>
</dbReference>
<accession>T1EKF4</accession>
<dbReference type="AlphaFoldDB" id="T1EKF4"/>
<comment type="catalytic activity">
    <reaction evidence="6">
        <text>a 5'-end (N(7)-methyl 5'-triphosphoguanosine)-(2'-O-methyl-ribonucleoside)-(ribonucleotide) in mRNA + S-adenosyl-L-methionine = a 5'-end (N(7)-methyl 5'-triphosphoguanosine)-(2'-O-methyl-ribonucleoside)-(2'-O-methyl-ribonucleotide) in mRNA + S-adenosyl-L-homocysteine + H(+)</text>
        <dbReference type="Rhea" id="RHEA:67024"/>
        <dbReference type="Rhea" id="RHEA-COMP:17169"/>
        <dbReference type="Rhea" id="RHEA-COMP:17170"/>
        <dbReference type="ChEBI" id="CHEBI:15378"/>
        <dbReference type="ChEBI" id="CHEBI:57856"/>
        <dbReference type="ChEBI" id="CHEBI:59789"/>
        <dbReference type="ChEBI" id="CHEBI:167612"/>
        <dbReference type="ChEBI" id="CHEBI:167614"/>
        <dbReference type="EC" id="2.1.1.296"/>
    </reaction>
</comment>
<dbReference type="EnsemblMetazoa" id="HelroT150382">
    <property type="protein sequence ID" value="HelroP150382"/>
    <property type="gene ID" value="HelroG150382"/>
</dbReference>
<dbReference type="InParanoid" id="T1EKF4"/>
<sequence>SREPSNECLTDDILDLEDDVKQIIAGYFDRKFYYTNQTDENLPNLQLNCQPAWDVNQLQEIKRFLNEAKNNLSTIDIKVWHCHTQEMHKGAKIVPFVKGNVKCELCTQAWCKFHEILCSFPHLVKLECENFNSFHLCEAPGAFVASLNHYLVSRNYKGRWKWKANTLNPMYEENDLYSMIDVDDFIQGTIENWCFGLDDTGDITSVDNIEHFKRVCIENDMNDIHLVTCDGSIDCANNPGDQESIVYRLHLCEIISGISLLCVGGCMVLKTFTLFESTSVCFMYLLSVLFKQLSIHKPVTSKPGNSELYVICSDFLGISLDFLEKLKREIKTGRYLENTQLFSVNAVNSSFLNEHIDCCRKFAEWQHSTITNNLKSF</sequence>
<dbReference type="Proteomes" id="UP000015101">
    <property type="component" value="Unassembled WGS sequence"/>
</dbReference>
<keyword evidence="4 7" id="KW-0808">Transferase</keyword>
<evidence type="ECO:0000256" key="4">
    <source>
        <dbReference type="ARBA" id="ARBA00022679"/>
    </source>
</evidence>
<dbReference type="GO" id="GO:0120550">
    <property type="term" value="F:methyltransferase cap2 activity"/>
    <property type="evidence" value="ECO:0007669"/>
    <property type="project" value="UniProtKB-EC"/>
</dbReference>
<dbReference type="GO" id="GO:0004483">
    <property type="term" value="F:methyltransferase cap1 activity"/>
    <property type="evidence" value="ECO:0007669"/>
    <property type="project" value="UniProtKB-ARBA"/>
</dbReference>
<dbReference type="GO" id="GO:0005634">
    <property type="term" value="C:nucleus"/>
    <property type="evidence" value="ECO:0007669"/>
    <property type="project" value="UniProtKB-ARBA"/>
</dbReference>
<dbReference type="HOGENOM" id="CLU_019427_1_1_1"/>
<proteinExistence type="predicted"/>
<dbReference type="CTD" id="20197054"/>
<feature type="binding site" evidence="7">
    <location>
        <position position="141"/>
    </location>
    <ligand>
        <name>S-adenosyl-L-methionine</name>
        <dbReference type="ChEBI" id="CHEBI:59789"/>
    </ligand>
</feature>
<dbReference type="EC" id="2.1.1.296" evidence="1"/>
<protein>
    <recommendedName>
        <fullName evidence="2">Cap-specific mRNA (nucleoside-2'-O-)-methyltransferase 2</fullName>
        <ecNumber evidence="1">2.1.1.296</ecNumber>
    </recommendedName>
</protein>
<dbReference type="OMA" id="SISICKM"/>
<dbReference type="eggNOG" id="KOG3674">
    <property type="taxonomic scope" value="Eukaryota"/>
</dbReference>
<dbReference type="GO" id="GO:0006370">
    <property type="term" value="P:7-methylguanosine mRNA capping"/>
    <property type="evidence" value="ECO:0007669"/>
    <property type="project" value="UniProtKB-ARBA"/>
</dbReference>
<dbReference type="Gene3D" id="3.40.50.12760">
    <property type="match status" value="1"/>
</dbReference>
<gene>
    <name evidence="10" type="primary">20197054</name>
    <name evidence="9" type="ORF">HELRODRAFT_150382</name>
</gene>
<evidence type="ECO:0000256" key="3">
    <source>
        <dbReference type="ARBA" id="ARBA00022603"/>
    </source>
</evidence>
<dbReference type="PROSITE" id="PS51614">
    <property type="entry name" value="SAM_MT_ADRIFT"/>
    <property type="match status" value="1"/>
</dbReference>
<dbReference type="EMBL" id="AMQM01002974">
    <property type="status" value="NOT_ANNOTATED_CDS"/>
    <property type="molecule type" value="Genomic_DNA"/>
</dbReference>
<keyword evidence="5 7" id="KW-0949">S-adenosyl-L-methionine</keyword>
<organism evidence="10 11">
    <name type="scientific">Helobdella robusta</name>
    <name type="common">Californian leech</name>
    <dbReference type="NCBI Taxonomy" id="6412"/>
    <lineage>
        <taxon>Eukaryota</taxon>
        <taxon>Metazoa</taxon>
        <taxon>Spiralia</taxon>
        <taxon>Lophotrochozoa</taxon>
        <taxon>Annelida</taxon>
        <taxon>Clitellata</taxon>
        <taxon>Hirudinea</taxon>
        <taxon>Rhynchobdellida</taxon>
        <taxon>Glossiphoniidae</taxon>
        <taxon>Helobdella</taxon>
    </lineage>
</organism>
<keyword evidence="3 7" id="KW-0489">Methyltransferase</keyword>
<feature type="binding site" evidence="7">
    <location>
        <position position="160"/>
    </location>
    <ligand>
        <name>S-adenosyl-L-methionine</name>
        <dbReference type="ChEBI" id="CHEBI:59789"/>
    </ligand>
</feature>
<evidence type="ECO:0000256" key="7">
    <source>
        <dbReference type="PROSITE-ProRule" id="PRU00946"/>
    </source>
</evidence>
<dbReference type="OrthoDB" id="429597at2759"/>
<name>T1EKF4_HELRO</name>
<reference evidence="9 11" key="2">
    <citation type="journal article" date="2013" name="Nature">
        <title>Insights into bilaterian evolution from three spiralian genomes.</title>
        <authorList>
            <person name="Simakov O."/>
            <person name="Marletaz F."/>
            <person name="Cho S.J."/>
            <person name="Edsinger-Gonzales E."/>
            <person name="Havlak P."/>
            <person name="Hellsten U."/>
            <person name="Kuo D.H."/>
            <person name="Larsson T."/>
            <person name="Lv J."/>
            <person name="Arendt D."/>
            <person name="Savage R."/>
            <person name="Osoegawa K."/>
            <person name="de Jong P."/>
            <person name="Grimwood J."/>
            <person name="Chapman J.A."/>
            <person name="Shapiro H."/>
            <person name="Aerts A."/>
            <person name="Otillar R.P."/>
            <person name="Terry A.Y."/>
            <person name="Boore J.L."/>
            <person name="Grigoriev I.V."/>
            <person name="Lindberg D.R."/>
            <person name="Seaver E.C."/>
            <person name="Weisblat D.A."/>
            <person name="Putnam N.H."/>
            <person name="Rokhsar D.S."/>
        </authorList>
    </citation>
    <scope>NUCLEOTIDE SEQUENCE</scope>
</reference>
<feature type="domain" description="Adrift-type SAM-dependent 2'-O-MTase" evidence="8">
    <location>
        <begin position="104"/>
        <end position="317"/>
    </location>
</feature>
<dbReference type="Pfam" id="PF01728">
    <property type="entry name" value="FtsJ"/>
    <property type="match status" value="1"/>
</dbReference>
<evidence type="ECO:0000256" key="2">
    <source>
        <dbReference type="ARBA" id="ARBA00021134"/>
    </source>
</evidence>
<evidence type="ECO:0000313" key="10">
    <source>
        <dbReference type="EnsemblMetazoa" id="HelroP150382"/>
    </source>
</evidence>
<reference evidence="10" key="3">
    <citation type="submission" date="2015-06" db="UniProtKB">
        <authorList>
            <consortium name="EnsemblMetazoa"/>
        </authorList>
    </citation>
    <scope>IDENTIFICATION</scope>
</reference>
<dbReference type="PANTHER" id="PTHR16121">
    <property type="entry name" value="CAP-SPECIFIC MRNA (NUCLEOSIDE-2'-O-)-METHYLTRANSFERASE 1-RELATED"/>
    <property type="match status" value="1"/>
</dbReference>
<dbReference type="PANTHER" id="PTHR16121:SF2">
    <property type="entry name" value="CAP-SPECIFIC MRNA (NUCLEOSIDE-2'-O-)-METHYLTRANSFERASE 2"/>
    <property type="match status" value="1"/>
</dbReference>
<dbReference type="InterPro" id="IPR002877">
    <property type="entry name" value="RNA_MeTrfase_FtsJ_dom"/>
</dbReference>
<evidence type="ECO:0000256" key="6">
    <source>
        <dbReference type="ARBA" id="ARBA00049477"/>
    </source>
</evidence>
<dbReference type="InterPro" id="IPR029063">
    <property type="entry name" value="SAM-dependent_MTases_sf"/>
</dbReference>
<reference evidence="11" key="1">
    <citation type="submission" date="2012-12" db="EMBL/GenBank/DDBJ databases">
        <authorList>
            <person name="Hellsten U."/>
            <person name="Grimwood J."/>
            <person name="Chapman J.A."/>
            <person name="Shapiro H."/>
            <person name="Aerts A."/>
            <person name="Otillar R.P."/>
            <person name="Terry A.Y."/>
            <person name="Boore J.L."/>
            <person name="Simakov O."/>
            <person name="Marletaz F."/>
            <person name="Cho S.-J."/>
            <person name="Edsinger-Gonzales E."/>
            <person name="Havlak P."/>
            <person name="Kuo D.-H."/>
            <person name="Larsson T."/>
            <person name="Lv J."/>
            <person name="Arendt D."/>
            <person name="Savage R."/>
            <person name="Osoegawa K."/>
            <person name="de Jong P."/>
            <person name="Lindberg D.R."/>
            <person name="Seaver E.C."/>
            <person name="Weisblat D.A."/>
            <person name="Putnam N.H."/>
            <person name="Grigoriev I.V."/>
            <person name="Rokhsar D.S."/>
        </authorList>
    </citation>
    <scope>NUCLEOTIDE SEQUENCE</scope>
</reference>
<dbReference type="FunCoup" id="T1EKF4">
    <property type="interactions" value="1765"/>
</dbReference>
<feature type="binding site" evidence="7">
    <location>
        <position position="230"/>
    </location>
    <ligand>
        <name>S-adenosyl-L-methionine</name>
        <dbReference type="ChEBI" id="CHEBI:59789"/>
    </ligand>
</feature>
<evidence type="ECO:0000313" key="9">
    <source>
        <dbReference type="EMBL" id="ESO09477.1"/>
    </source>
</evidence>
<evidence type="ECO:0000256" key="5">
    <source>
        <dbReference type="ARBA" id="ARBA00022691"/>
    </source>
</evidence>
<feature type="active site" description="Proton acceptor" evidence="7">
    <location>
        <position position="270"/>
    </location>
</feature>
<dbReference type="InterPro" id="IPR025807">
    <property type="entry name" value="Adrift-typ_MeTrfase"/>
</dbReference>
<keyword evidence="11" id="KW-1185">Reference proteome</keyword>
<dbReference type="InterPro" id="IPR050851">
    <property type="entry name" value="mRNA_Cap_2O-Ribose_MeTrfase"/>
</dbReference>
<dbReference type="RefSeq" id="XP_009012570.1">
    <property type="nucleotide sequence ID" value="XM_009014322.1"/>
</dbReference>
<evidence type="ECO:0000313" key="11">
    <source>
        <dbReference type="Proteomes" id="UP000015101"/>
    </source>
</evidence>
<dbReference type="GeneID" id="20197054"/>
<dbReference type="GO" id="GO:0032259">
    <property type="term" value="P:methylation"/>
    <property type="evidence" value="ECO:0007669"/>
    <property type="project" value="UniProtKB-KW"/>
</dbReference>